<dbReference type="Proteomes" id="UP000008461">
    <property type="component" value="Chromosome"/>
</dbReference>
<keyword evidence="2 3" id="KW-0802">TPR repeat</keyword>
<keyword evidence="5" id="KW-1185">Reference proteome</keyword>
<dbReference type="RefSeq" id="WP_013764655.1">
    <property type="nucleotide sequence ID" value="NC_015510.1"/>
</dbReference>
<reference key="2">
    <citation type="submission" date="2011-04" db="EMBL/GenBank/DDBJ databases">
        <title>Complete sequence of chromosome of Haliscomenobacter hydrossis DSM 1100.</title>
        <authorList>
            <consortium name="US DOE Joint Genome Institute (JGI-PGF)"/>
            <person name="Lucas S."/>
            <person name="Han J."/>
            <person name="Lapidus A."/>
            <person name="Bruce D."/>
            <person name="Goodwin L."/>
            <person name="Pitluck S."/>
            <person name="Peters L."/>
            <person name="Kyrpides N."/>
            <person name="Mavromatis K."/>
            <person name="Ivanova N."/>
            <person name="Ovchinnikova G."/>
            <person name="Pagani I."/>
            <person name="Daligault H."/>
            <person name="Detter J.C."/>
            <person name="Han C."/>
            <person name="Land M."/>
            <person name="Hauser L."/>
            <person name="Markowitz V."/>
            <person name="Cheng J.-F."/>
            <person name="Hugenholtz P."/>
            <person name="Woyke T."/>
            <person name="Wu D."/>
            <person name="Verbarg S."/>
            <person name="Frueling A."/>
            <person name="Brambilla E."/>
            <person name="Klenk H.-P."/>
            <person name="Eisen J.A."/>
        </authorList>
    </citation>
    <scope>NUCLEOTIDE SEQUENCE</scope>
    <source>
        <strain>DSM 1100</strain>
    </source>
</reference>
<dbReference type="InterPro" id="IPR011990">
    <property type="entry name" value="TPR-like_helical_dom_sf"/>
</dbReference>
<dbReference type="EMBL" id="CP002691">
    <property type="protein sequence ID" value="AEE50103.1"/>
    <property type="molecule type" value="Genomic_DNA"/>
</dbReference>
<evidence type="ECO:0000313" key="5">
    <source>
        <dbReference type="Proteomes" id="UP000008461"/>
    </source>
</evidence>
<dbReference type="PANTHER" id="PTHR44858:SF1">
    <property type="entry name" value="UDP-N-ACETYLGLUCOSAMINE--PEPTIDE N-ACETYLGLUCOSAMINYLTRANSFERASE SPINDLY-RELATED"/>
    <property type="match status" value="1"/>
</dbReference>
<protein>
    <submittedName>
        <fullName evidence="4">Tetratricopeptide TPR_2 repeat-containing protein</fullName>
    </submittedName>
</protein>
<evidence type="ECO:0000256" key="2">
    <source>
        <dbReference type="ARBA" id="ARBA00022803"/>
    </source>
</evidence>
<evidence type="ECO:0000256" key="3">
    <source>
        <dbReference type="PROSITE-ProRule" id="PRU00339"/>
    </source>
</evidence>
<dbReference type="SMART" id="SM00028">
    <property type="entry name" value="TPR"/>
    <property type="match status" value="4"/>
</dbReference>
<feature type="repeat" description="TPR" evidence="3">
    <location>
        <begin position="145"/>
        <end position="178"/>
    </location>
</feature>
<sequence>MLFKIILSGHLEFGTDRTFELVMNMFQQRAETYYKNDILLKSIDIFIAEQNMLDVPRLIVPIATEKSWRNTVHLLDTISQYAIAGNIGAWKLDNGSLVEHAFLEPKGDKTAVQSYLRGRELLIQGQQTEARDALSAAIEKFARHALAYERRGYVNYKLGNINDAMYDFTKSIDIYPHSPEAYMGRAIVRLHQKNHAAAAADLDMAIKTSIPHQPIHWRARRMKGECHVELNEFAKAEFELKLVTNKTFTEGDSNAAWQPRAYYNYGRALFGSGKFKEAFQAADKARHLTQEPSADLLQFVHTAAEKAGVSKN</sequence>
<accession>F4KT33</accession>
<dbReference type="Pfam" id="PF13432">
    <property type="entry name" value="TPR_16"/>
    <property type="match status" value="1"/>
</dbReference>
<dbReference type="STRING" id="760192.Halhy_2221"/>
<keyword evidence="1" id="KW-0677">Repeat</keyword>
<evidence type="ECO:0000313" key="4">
    <source>
        <dbReference type="EMBL" id="AEE50103.1"/>
    </source>
</evidence>
<dbReference type="PANTHER" id="PTHR44858">
    <property type="entry name" value="TETRATRICOPEPTIDE REPEAT PROTEIN 6"/>
    <property type="match status" value="1"/>
</dbReference>
<proteinExistence type="predicted"/>
<dbReference type="eggNOG" id="COG0457">
    <property type="taxonomic scope" value="Bacteria"/>
</dbReference>
<dbReference type="Pfam" id="PF13181">
    <property type="entry name" value="TPR_8"/>
    <property type="match status" value="1"/>
</dbReference>
<gene>
    <name evidence="4" type="ordered locus">Halhy_2221</name>
</gene>
<name>F4KT33_HALH1</name>
<organism evidence="4 5">
    <name type="scientific">Haliscomenobacter hydrossis (strain ATCC 27775 / DSM 1100 / LMG 10767 / O)</name>
    <dbReference type="NCBI Taxonomy" id="760192"/>
    <lineage>
        <taxon>Bacteria</taxon>
        <taxon>Pseudomonadati</taxon>
        <taxon>Bacteroidota</taxon>
        <taxon>Saprospiria</taxon>
        <taxon>Saprospirales</taxon>
        <taxon>Haliscomenobacteraceae</taxon>
        <taxon>Haliscomenobacter</taxon>
    </lineage>
</organism>
<dbReference type="AlphaFoldDB" id="F4KT33"/>
<evidence type="ECO:0000256" key="1">
    <source>
        <dbReference type="ARBA" id="ARBA00022737"/>
    </source>
</evidence>
<dbReference type="HOGENOM" id="CLU_890723_0_0_10"/>
<dbReference type="OrthoDB" id="965869at2"/>
<dbReference type="KEGG" id="hhy:Halhy_2221"/>
<dbReference type="Gene3D" id="1.25.40.10">
    <property type="entry name" value="Tetratricopeptide repeat domain"/>
    <property type="match status" value="1"/>
</dbReference>
<dbReference type="PROSITE" id="PS50005">
    <property type="entry name" value="TPR"/>
    <property type="match status" value="1"/>
</dbReference>
<reference evidence="4 5" key="1">
    <citation type="journal article" date="2011" name="Stand. Genomic Sci.">
        <title>Complete genome sequence of Haliscomenobacter hydrossis type strain (O).</title>
        <authorList>
            <consortium name="US DOE Joint Genome Institute (JGI-PGF)"/>
            <person name="Daligault H."/>
            <person name="Lapidus A."/>
            <person name="Zeytun A."/>
            <person name="Nolan M."/>
            <person name="Lucas S."/>
            <person name="Del Rio T.G."/>
            <person name="Tice H."/>
            <person name="Cheng J.F."/>
            <person name="Tapia R."/>
            <person name="Han C."/>
            <person name="Goodwin L."/>
            <person name="Pitluck S."/>
            <person name="Liolios K."/>
            <person name="Pagani I."/>
            <person name="Ivanova N."/>
            <person name="Huntemann M."/>
            <person name="Mavromatis K."/>
            <person name="Mikhailova N."/>
            <person name="Pati A."/>
            <person name="Chen A."/>
            <person name="Palaniappan K."/>
            <person name="Land M."/>
            <person name="Hauser L."/>
            <person name="Brambilla E.M."/>
            <person name="Rohde M."/>
            <person name="Verbarg S."/>
            <person name="Goker M."/>
            <person name="Bristow J."/>
            <person name="Eisen J.A."/>
            <person name="Markowitz V."/>
            <person name="Hugenholtz P."/>
            <person name="Kyrpides N.C."/>
            <person name="Klenk H.P."/>
            <person name="Woyke T."/>
        </authorList>
    </citation>
    <scope>NUCLEOTIDE SEQUENCE [LARGE SCALE GENOMIC DNA]</scope>
    <source>
        <strain evidence="5">ATCC 27775 / DSM 1100 / LMG 10767 / O</strain>
    </source>
</reference>
<dbReference type="SUPFAM" id="SSF48452">
    <property type="entry name" value="TPR-like"/>
    <property type="match status" value="1"/>
</dbReference>
<dbReference type="InterPro" id="IPR050498">
    <property type="entry name" value="Ycf3"/>
</dbReference>
<dbReference type="InterPro" id="IPR019734">
    <property type="entry name" value="TPR_rpt"/>
</dbReference>